<evidence type="ECO:0000256" key="2">
    <source>
        <dbReference type="PIRSR" id="PIRSR638970-1"/>
    </source>
</evidence>
<feature type="active site" evidence="2">
    <location>
        <position position="334"/>
    </location>
</feature>
<name>A0A9D2Q1J7_9MICO</name>
<reference evidence="5" key="1">
    <citation type="journal article" date="2021" name="PeerJ">
        <title>Extensive microbial diversity within the chicken gut microbiome revealed by metagenomics and culture.</title>
        <authorList>
            <person name="Gilroy R."/>
            <person name="Ravi A."/>
            <person name="Getino M."/>
            <person name="Pursley I."/>
            <person name="Horton D.L."/>
            <person name="Alikhan N.F."/>
            <person name="Baker D."/>
            <person name="Gharbi K."/>
            <person name="Hall N."/>
            <person name="Watson M."/>
            <person name="Adriaenssens E.M."/>
            <person name="Foster-Nyarko E."/>
            <person name="Jarju S."/>
            <person name="Secka A."/>
            <person name="Antonio M."/>
            <person name="Oren A."/>
            <person name="Chaudhuri R.R."/>
            <person name="La Ragione R."/>
            <person name="Hildebrand F."/>
            <person name="Pallen M.J."/>
        </authorList>
    </citation>
    <scope>NUCLEOTIDE SEQUENCE</scope>
    <source>
        <strain evidence="5">CHK130-7132</strain>
    </source>
</reference>
<feature type="active site" evidence="2">
    <location>
        <position position="280"/>
    </location>
</feature>
<dbReference type="InterPro" id="IPR011013">
    <property type="entry name" value="Gal_mutarotase_sf_dom"/>
</dbReference>
<organism evidence="5 6">
    <name type="scientific">Candidatus Brachybacterium intestinipullorum</name>
    <dbReference type="NCBI Taxonomy" id="2838512"/>
    <lineage>
        <taxon>Bacteria</taxon>
        <taxon>Bacillati</taxon>
        <taxon>Actinomycetota</taxon>
        <taxon>Actinomycetes</taxon>
        <taxon>Micrococcales</taxon>
        <taxon>Dermabacteraceae</taxon>
        <taxon>Brachybacterium</taxon>
    </lineage>
</organism>
<dbReference type="InterPro" id="IPR006311">
    <property type="entry name" value="TAT_signal"/>
</dbReference>
<dbReference type="InterPro" id="IPR012970">
    <property type="entry name" value="Lyase_8_alpha_N"/>
</dbReference>
<feature type="domain" description="Polysaccharide lyase 8 N-terminal alpha-helical" evidence="4">
    <location>
        <begin position="55"/>
        <end position="373"/>
    </location>
</feature>
<comment type="caution">
    <text evidence="5">The sequence shown here is derived from an EMBL/GenBank/DDBJ whole genome shotgun (WGS) entry which is preliminary data.</text>
</comment>
<evidence type="ECO:0000313" key="6">
    <source>
        <dbReference type="Proteomes" id="UP000823854"/>
    </source>
</evidence>
<feature type="non-terminal residue" evidence="5">
    <location>
        <position position="528"/>
    </location>
</feature>
<feature type="active site" evidence="2">
    <location>
        <position position="271"/>
    </location>
</feature>
<evidence type="ECO:0000256" key="1">
    <source>
        <dbReference type="ARBA" id="ARBA00006699"/>
    </source>
</evidence>
<dbReference type="InterPro" id="IPR003159">
    <property type="entry name" value="Lyase_8_central_dom"/>
</dbReference>
<dbReference type="Gene3D" id="2.70.98.10">
    <property type="match status" value="1"/>
</dbReference>
<protein>
    <submittedName>
        <fullName evidence="5">Polysaccharide lyase 8 family protein</fullName>
    </submittedName>
</protein>
<evidence type="ECO:0000259" key="3">
    <source>
        <dbReference type="Pfam" id="PF02278"/>
    </source>
</evidence>
<dbReference type="CDD" id="cd01083">
    <property type="entry name" value="GAG_Lyase"/>
    <property type="match status" value="1"/>
</dbReference>
<dbReference type="Pfam" id="PF02278">
    <property type="entry name" value="Lyase_8"/>
    <property type="match status" value="1"/>
</dbReference>
<dbReference type="GO" id="GO:0016837">
    <property type="term" value="F:carbon-oxygen lyase activity, acting on polysaccharides"/>
    <property type="evidence" value="ECO:0007669"/>
    <property type="project" value="UniProtKB-ARBA"/>
</dbReference>
<dbReference type="PANTHER" id="PTHR38481">
    <property type="entry name" value="HYALURONATE LYASE"/>
    <property type="match status" value="1"/>
</dbReference>
<dbReference type="SUPFAM" id="SSF48230">
    <property type="entry name" value="Chondroitin AC/alginate lyase"/>
    <property type="match status" value="1"/>
</dbReference>
<sequence>MQQTPEVLMQPTRRHLLHTAGAGGLVGALALLAPDLAAAAPELEDDGFEELASRWVDQLTGRHLLVPGQARFDDLIEDIDSDADEFLDQLNPAGSATVFADLDYDADPNLTTTVQRLAHLATAWATPGSRHHDDATLRDLVIVGLRDFRSRIYNPSQPEYGNWWTWEIGVTRALADAMAILREHLADEDVAAFGDSIDFYVPDPWEQFPEERGRITSEGANRVDLCQAVIIRSIVGRDRERLAHAIAGLSAVWQIVDEGNGFYEDGSFIQHSTIGYTGTYGLVLLSGLSRLFALLAGTAHDIDDPSRANLTDAVERSFAPLIHEGRMMDAVRGRAISREAERSLDNGNDAIEAVLRLSEAVDEETAQRWRGLCRGWIEDNSAATILHEGPITRLALVSALMDSDVGAHRLPPGPTVFPQMDRVVHRGSGGWSACVAMCSDRIAWYECGNGENEHGSLTSQGMVYLYLPQTDDHFDDEFWATCDLQGLPGTTVDTTPLPPRVEGQWGESVPEDAEWAGATTLGTMTLAG</sequence>
<evidence type="ECO:0000259" key="4">
    <source>
        <dbReference type="Pfam" id="PF08124"/>
    </source>
</evidence>
<reference evidence="5" key="2">
    <citation type="submission" date="2021-04" db="EMBL/GenBank/DDBJ databases">
        <authorList>
            <person name="Gilroy R."/>
        </authorList>
    </citation>
    <scope>NUCLEOTIDE SEQUENCE</scope>
    <source>
        <strain evidence="5">CHK130-7132</strain>
    </source>
</reference>
<dbReference type="GO" id="GO:0030246">
    <property type="term" value="F:carbohydrate binding"/>
    <property type="evidence" value="ECO:0007669"/>
    <property type="project" value="InterPro"/>
</dbReference>
<comment type="similarity">
    <text evidence="1">Belongs to the polysaccharide lyase 8 family.</text>
</comment>
<evidence type="ECO:0000313" key="5">
    <source>
        <dbReference type="EMBL" id="HJC69801.1"/>
    </source>
</evidence>
<gene>
    <name evidence="5" type="ORF">H9932_09020</name>
</gene>
<dbReference type="PANTHER" id="PTHR38481:SF1">
    <property type="entry name" value="HYALURONATE LYASE"/>
    <property type="match status" value="1"/>
</dbReference>
<dbReference type="PROSITE" id="PS51318">
    <property type="entry name" value="TAT"/>
    <property type="match status" value="1"/>
</dbReference>
<keyword evidence="5" id="KW-0456">Lyase</keyword>
<dbReference type="Proteomes" id="UP000823854">
    <property type="component" value="Unassembled WGS sequence"/>
</dbReference>
<dbReference type="Pfam" id="PF08124">
    <property type="entry name" value="Lyase_8_N"/>
    <property type="match status" value="1"/>
</dbReference>
<accession>A0A9D2Q1J7</accession>
<dbReference type="GO" id="GO:0005576">
    <property type="term" value="C:extracellular region"/>
    <property type="evidence" value="ECO:0007669"/>
    <property type="project" value="InterPro"/>
</dbReference>
<dbReference type="InterPro" id="IPR008929">
    <property type="entry name" value="Chondroitin_lyas"/>
</dbReference>
<dbReference type="InterPro" id="IPR038970">
    <property type="entry name" value="Lyase_8"/>
</dbReference>
<proteinExistence type="inferred from homology"/>
<dbReference type="EMBL" id="DWWC01000185">
    <property type="protein sequence ID" value="HJC69801.1"/>
    <property type="molecule type" value="Genomic_DNA"/>
</dbReference>
<dbReference type="GO" id="GO:0005975">
    <property type="term" value="P:carbohydrate metabolic process"/>
    <property type="evidence" value="ECO:0007669"/>
    <property type="project" value="InterPro"/>
</dbReference>
<dbReference type="Gene3D" id="1.50.10.100">
    <property type="entry name" value="Chondroitin AC/alginate lyase"/>
    <property type="match status" value="1"/>
</dbReference>
<feature type="domain" description="Polysaccharide lyase family 8 central" evidence="3">
    <location>
        <begin position="416"/>
        <end position="527"/>
    </location>
</feature>
<dbReference type="InterPro" id="IPR014718">
    <property type="entry name" value="GH-type_carb-bd"/>
</dbReference>
<dbReference type="AlphaFoldDB" id="A0A9D2Q1J7"/>
<dbReference type="SUPFAM" id="SSF74650">
    <property type="entry name" value="Galactose mutarotase-like"/>
    <property type="match status" value="1"/>
</dbReference>